<evidence type="ECO:0000313" key="4">
    <source>
        <dbReference type="Proteomes" id="UP000001351"/>
    </source>
</evidence>
<name>Q096L2_STIAD</name>
<keyword evidence="1" id="KW-0175">Coiled coil</keyword>
<evidence type="ECO:0000313" key="3">
    <source>
        <dbReference type="EMBL" id="EAU67654.1"/>
    </source>
</evidence>
<accession>Q096L2</accession>
<protein>
    <submittedName>
        <fullName evidence="3">Uncharacterized protein</fullName>
    </submittedName>
</protein>
<keyword evidence="4" id="KW-1185">Reference proteome</keyword>
<dbReference type="RefSeq" id="WP_002612794.1">
    <property type="nucleotide sequence ID" value="NC_014623.1"/>
</dbReference>
<evidence type="ECO:0000256" key="1">
    <source>
        <dbReference type="SAM" id="Coils"/>
    </source>
</evidence>
<reference evidence="3 5" key="1">
    <citation type="submission" date="2006-04" db="EMBL/GenBank/DDBJ databases">
        <authorList>
            <person name="Nierman W.C."/>
        </authorList>
    </citation>
    <scope>NUCLEOTIDE SEQUENCE [LARGE SCALE GENOMIC DNA]</scope>
    <source>
        <strain evidence="3 5">DW4/3-1</strain>
    </source>
</reference>
<dbReference type="Proteomes" id="UP000001351">
    <property type="component" value="Chromosome"/>
</dbReference>
<dbReference type="EMBL" id="AAMD01000029">
    <property type="protein sequence ID" value="EAU67654.1"/>
    <property type="molecule type" value="Genomic_DNA"/>
</dbReference>
<dbReference type="AlphaFoldDB" id="Q096L2"/>
<organism evidence="3 5">
    <name type="scientific">Stigmatella aurantiaca (strain DW4/3-1)</name>
    <dbReference type="NCBI Taxonomy" id="378806"/>
    <lineage>
        <taxon>Bacteria</taxon>
        <taxon>Pseudomonadati</taxon>
        <taxon>Myxococcota</taxon>
        <taxon>Myxococcia</taxon>
        <taxon>Myxococcales</taxon>
        <taxon>Cystobacterineae</taxon>
        <taxon>Archangiaceae</taxon>
        <taxon>Stigmatella</taxon>
    </lineage>
</organism>
<proteinExistence type="predicted"/>
<dbReference type="KEGG" id="sur:STAUR_0891"/>
<dbReference type="OrthoDB" id="9955018at2"/>
<reference evidence="2 4" key="2">
    <citation type="journal article" date="2011" name="Mol. Biol. Evol.">
        <title>Comparative genomic analysis of fruiting body formation in Myxococcales.</title>
        <authorList>
            <person name="Huntley S."/>
            <person name="Hamann N."/>
            <person name="Wegener-Feldbrugge S."/>
            <person name="Treuner-Lange A."/>
            <person name="Kube M."/>
            <person name="Reinhardt R."/>
            <person name="Klages S."/>
            <person name="Muller R."/>
            <person name="Ronning C.M."/>
            <person name="Nierman W.C."/>
            <person name="Sogaard-Andersen L."/>
        </authorList>
    </citation>
    <scope>NUCLEOTIDE SEQUENCE [LARGE SCALE GENOMIC DNA]</scope>
    <source>
        <strain evidence="2 4">DW4/3-1</strain>
    </source>
</reference>
<dbReference type="EMBL" id="CP002271">
    <property type="protein sequence ID" value="ADO68695.1"/>
    <property type="molecule type" value="Genomic_DNA"/>
</dbReference>
<dbReference type="Proteomes" id="UP000032702">
    <property type="component" value="Unassembled WGS sequence"/>
</dbReference>
<gene>
    <name evidence="2" type="ordered locus">STAUR_0891</name>
    <name evidence="3" type="ORF">STIAU_0596</name>
</gene>
<evidence type="ECO:0000313" key="5">
    <source>
        <dbReference type="Proteomes" id="UP000032702"/>
    </source>
</evidence>
<dbReference type="HOGENOM" id="CLU_1488193_0_0_7"/>
<evidence type="ECO:0000313" key="2">
    <source>
        <dbReference type="EMBL" id="ADO68695.1"/>
    </source>
</evidence>
<feature type="coiled-coil region" evidence="1">
    <location>
        <begin position="12"/>
        <end position="67"/>
    </location>
</feature>
<sequence>MAKIESGEIQKLNAVEAKKRELRVRVARIRGQLDASAAATKFFARVNQDTQIQKEEAEAELRALEESGSSGITDGWGEFTAVDGIAKGERRAGALKGYGWLVLNPQGEVAEFVAAVETGLHEHATAGGRSVPLQRGGQLVALWVCCTYEAKKSEAPSWEAFRAALLTAPEPESVLVCMAPV</sequence>
<dbReference type="STRING" id="378806.STAUR_0891"/>